<proteinExistence type="predicted"/>
<feature type="region of interest" description="Disordered" evidence="1">
    <location>
        <begin position="1"/>
        <end position="22"/>
    </location>
</feature>
<dbReference type="InterPro" id="IPR058697">
    <property type="entry name" value="RDRP3-5_N"/>
</dbReference>
<keyword evidence="4" id="KW-1185">Reference proteome</keyword>
<dbReference type="AlphaFoldDB" id="A0A4U6UGG5"/>
<sequence>MQQPSPCYDDQPTPPRALGPPVLPAAVSAELARLEAEVGQAADPQARARLAGLGEAAASRALRRIWENRHGVRRLSVTTQIAKQV</sequence>
<evidence type="ECO:0000256" key="1">
    <source>
        <dbReference type="SAM" id="MobiDB-lite"/>
    </source>
</evidence>
<evidence type="ECO:0000313" key="4">
    <source>
        <dbReference type="Proteomes" id="UP000298652"/>
    </source>
</evidence>
<feature type="compositionally biased region" description="Pro residues" evidence="1">
    <location>
        <begin position="12"/>
        <end position="22"/>
    </location>
</feature>
<dbReference type="Proteomes" id="UP000298652">
    <property type="component" value="Chromosome 5"/>
</dbReference>
<accession>A0A4U6UGG5</accession>
<evidence type="ECO:0000259" key="2">
    <source>
        <dbReference type="Pfam" id="PF26249"/>
    </source>
</evidence>
<dbReference type="EMBL" id="CM016556">
    <property type="protein sequence ID" value="TKW14005.1"/>
    <property type="molecule type" value="Genomic_DNA"/>
</dbReference>
<feature type="domain" description="RDRP3-5 N-terminal" evidence="2">
    <location>
        <begin position="21"/>
        <end position="76"/>
    </location>
</feature>
<dbReference type="Pfam" id="PF26249">
    <property type="entry name" value="4HB_RdRP3_N"/>
    <property type="match status" value="1"/>
</dbReference>
<reference evidence="3" key="1">
    <citation type="submission" date="2019-03" db="EMBL/GenBank/DDBJ databases">
        <title>WGS assembly of Setaria viridis.</title>
        <authorList>
            <person name="Huang P."/>
            <person name="Jenkins J."/>
            <person name="Grimwood J."/>
            <person name="Barry K."/>
            <person name="Healey A."/>
            <person name="Mamidi S."/>
            <person name="Sreedasyam A."/>
            <person name="Shu S."/>
            <person name="Feldman M."/>
            <person name="Wu J."/>
            <person name="Yu Y."/>
            <person name="Chen C."/>
            <person name="Johnson J."/>
            <person name="Rokhsar D."/>
            <person name="Baxter I."/>
            <person name="Schmutz J."/>
            <person name="Brutnell T."/>
            <person name="Kellogg E."/>
        </authorList>
    </citation>
    <scope>NUCLEOTIDE SEQUENCE [LARGE SCALE GENOMIC DNA]</scope>
</reference>
<protein>
    <recommendedName>
        <fullName evidence="2">RDRP3-5 N-terminal domain-containing protein</fullName>
    </recommendedName>
</protein>
<gene>
    <name evidence="3" type="ORF">SEVIR_5G138550v2</name>
</gene>
<organism evidence="3 4">
    <name type="scientific">Setaria viridis</name>
    <name type="common">Green bristlegrass</name>
    <name type="synonym">Setaria italica subsp. viridis</name>
    <dbReference type="NCBI Taxonomy" id="4556"/>
    <lineage>
        <taxon>Eukaryota</taxon>
        <taxon>Viridiplantae</taxon>
        <taxon>Streptophyta</taxon>
        <taxon>Embryophyta</taxon>
        <taxon>Tracheophyta</taxon>
        <taxon>Spermatophyta</taxon>
        <taxon>Magnoliopsida</taxon>
        <taxon>Liliopsida</taxon>
        <taxon>Poales</taxon>
        <taxon>Poaceae</taxon>
        <taxon>PACMAD clade</taxon>
        <taxon>Panicoideae</taxon>
        <taxon>Panicodae</taxon>
        <taxon>Paniceae</taxon>
        <taxon>Cenchrinae</taxon>
        <taxon>Setaria</taxon>
    </lineage>
</organism>
<evidence type="ECO:0000313" key="3">
    <source>
        <dbReference type="EMBL" id="TKW14005.1"/>
    </source>
</evidence>
<name>A0A4U6UGG5_SETVI</name>
<dbReference type="Gramene" id="TKW14005">
    <property type="protein sequence ID" value="TKW14005"/>
    <property type="gene ID" value="SEVIR_5G138550v2"/>
</dbReference>